<feature type="transmembrane region" description="Helical" evidence="1">
    <location>
        <begin position="94"/>
        <end position="114"/>
    </location>
</feature>
<dbReference type="AlphaFoldDB" id="A0A845AZX2"/>
<sequence>METEDPFIQAGKYSLRVLEGEELVQAQRAILTDPSFVQAVEWWDRRLGTMAEEATQFAPSSATREAILNRIKHESAADRRVVTIQPKAERPSRLSVGFAMFGTAMAAAALVLYVSTPATNPPVGPTTFEGAQPQLIAQLQNEDGTSRLASLINPTSQRLSVRVSGLEAGEGQVAELWVIPEGGVPQSLGYIPNSGVLERNLTGAESELLLPGSSLAVTFEENTGAPHEAPSPPILLIGAIDSV</sequence>
<dbReference type="RefSeq" id="WP_160756159.1">
    <property type="nucleotide sequence ID" value="NZ_WTYL01000002.1"/>
</dbReference>
<dbReference type="Pfam" id="PF10099">
    <property type="entry name" value="RskA_C"/>
    <property type="match status" value="1"/>
</dbReference>
<gene>
    <name evidence="3" type="ORF">GRI65_08945</name>
</gene>
<accession>A0A845AZX2</accession>
<protein>
    <recommendedName>
        <fullName evidence="2">Anti-sigma K factor RskA C-terminal domain-containing protein</fullName>
    </recommendedName>
</protein>
<dbReference type="GO" id="GO:0005886">
    <property type="term" value="C:plasma membrane"/>
    <property type="evidence" value="ECO:0007669"/>
    <property type="project" value="InterPro"/>
</dbReference>
<reference evidence="3 4" key="1">
    <citation type="submission" date="2019-12" db="EMBL/GenBank/DDBJ databases">
        <title>Genomic-based taxomic classification of the family Erythrobacteraceae.</title>
        <authorList>
            <person name="Xu L."/>
        </authorList>
    </citation>
    <scope>NUCLEOTIDE SEQUENCE [LARGE SCALE GENOMIC DNA]</scope>
    <source>
        <strain evidence="3 4">KCTC 42453</strain>
    </source>
</reference>
<comment type="caution">
    <text evidence="3">The sequence shown here is derived from an EMBL/GenBank/DDBJ whole genome shotgun (WGS) entry which is preliminary data.</text>
</comment>
<evidence type="ECO:0000313" key="4">
    <source>
        <dbReference type="Proteomes" id="UP000431922"/>
    </source>
</evidence>
<keyword evidence="4" id="KW-1185">Reference proteome</keyword>
<feature type="domain" description="Anti-sigma K factor RskA C-terminal" evidence="2">
    <location>
        <begin position="103"/>
        <end position="234"/>
    </location>
</feature>
<keyword evidence="1" id="KW-0472">Membrane</keyword>
<evidence type="ECO:0000259" key="2">
    <source>
        <dbReference type="Pfam" id="PF10099"/>
    </source>
</evidence>
<evidence type="ECO:0000256" key="1">
    <source>
        <dbReference type="SAM" id="Phobius"/>
    </source>
</evidence>
<organism evidence="3 4">
    <name type="scientific">Allopontixanthobacter sediminis</name>
    <dbReference type="NCBI Taxonomy" id="1689985"/>
    <lineage>
        <taxon>Bacteria</taxon>
        <taxon>Pseudomonadati</taxon>
        <taxon>Pseudomonadota</taxon>
        <taxon>Alphaproteobacteria</taxon>
        <taxon>Sphingomonadales</taxon>
        <taxon>Erythrobacteraceae</taxon>
        <taxon>Allopontixanthobacter</taxon>
    </lineage>
</organism>
<dbReference type="InterPro" id="IPR018764">
    <property type="entry name" value="RskA_C"/>
</dbReference>
<dbReference type="Proteomes" id="UP000431922">
    <property type="component" value="Unassembled WGS sequence"/>
</dbReference>
<evidence type="ECO:0000313" key="3">
    <source>
        <dbReference type="EMBL" id="MXP44581.1"/>
    </source>
</evidence>
<keyword evidence="1" id="KW-0812">Transmembrane</keyword>
<dbReference type="EMBL" id="WTYL01000002">
    <property type="protein sequence ID" value="MXP44581.1"/>
    <property type="molecule type" value="Genomic_DNA"/>
</dbReference>
<proteinExistence type="predicted"/>
<keyword evidence="1" id="KW-1133">Transmembrane helix</keyword>
<dbReference type="OrthoDB" id="9816387at2"/>
<name>A0A845AZX2_9SPHN</name>